<dbReference type="Proteomes" id="UP001108240">
    <property type="component" value="Unplaced"/>
</dbReference>
<reference evidence="3" key="2">
    <citation type="submission" date="2025-09" db="UniProtKB">
        <authorList>
            <consortium name="Ensembl"/>
        </authorList>
    </citation>
    <scope>IDENTIFICATION</scope>
</reference>
<feature type="domain" description="Immunoglobulin" evidence="2">
    <location>
        <begin position="108"/>
        <end position="211"/>
    </location>
</feature>
<dbReference type="AlphaFoldDB" id="A0A9J8BHZ0"/>
<feature type="domain" description="Immunoglobulin" evidence="2">
    <location>
        <begin position="253"/>
        <end position="353"/>
    </location>
</feature>
<organism evidence="3 4">
    <name type="scientific">Cyprinus carpio carpio</name>
    <dbReference type="NCBI Taxonomy" id="630221"/>
    <lineage>
        <taxon>Eukaryota</taxon>
        <taxon>Metazoa</taxon>
        <taxon>Chordata</taxon>
        <taxon>Craniata</taxon>
        <taxon>Vertebrata</taxon>
        <taxon>Euteleostomi</taxon>
        <taxon>Actinopterygii</taxon>
        <taxon>Neopterygii</taxon>
        <taxon>Teleostei</taxon>
        <taxon>Ostariophysi</taxon>
        <taxon>Cypriniformes</taxon>
        <taxon>Cyprinidae</taxon>
        <taxon>Cyprininae</taxon>
        <taxon>Cyprinus</taxon>
    </lineage>
</organism>
<dbReference type="InterPro" id="IPR003599">
    <property type="entry name" value="Ig_sub"/>
</dbReference>
<feature type="domain" description="Immunoglobulin" evidence="2">
    <location>
        <begin position="456"/>
        <end position="559"/>
    </location>
</feature>
<protein>
    <recommendedName>
        <fullName evidence="2">Immunoglobulin domain-containing protein</fullName>
    </recommendedName>
</protein>
<feature type="transmembrane region" description="Helical" evidence="1">
    <location>
        <begin position="219"/>
        <end position="244"/>
    </location>
</feature>
<reference evidence="3" key="1">
    <citation type="submission" date="2025-08" db="UniProtKB">
        <authorList>
            <consortium name="Ensembl"/>
        </authorList>
    </citation>
    <scope>IDENTIFICATION</scope>
</reference>
<dbReference type="PANTHER" id="PTHR21063:SF4">
    <property type="entry name" value="CD48 ANTIGEN-RELATED"/>
    <property type="match status" value="1"/>
</dbReference>
<dbReference type="Pfam" id="PF07686">
    <property type="entry name" value="V-set"/>
    <property type="match status" value="2"/>
</dbReference>
<dbReference type="InterPro" id="IPR013106">
    <property type="entry name" value="Ig_V-set"/>
</dbReference>
<keyword evidence="1" id="KW-1133">Transmembrane helix</keyword>
<keyword evidence="1" id="KW-0812">Transmembrane</keyword>
<dbReference type="GeneTree" id="ENSGT01050000244806"/>
<feature type="domain" description="Immunoglobulin" evidence="2">
    <location>
        <begin position="560"/>
        <end position="661"/>
    </location>
</feature>
<evidence type="ECO:0000313" key="3">
    <source>
        <dbReference type="Ensembl" id="ENSCCRP00000154076.1"/>
    </source>
</evidence>
<dbReference type="InterPro" id="IPR036179">
    <property type="entry name" value="Ig-like_dom_sf"/>
</dbReference>
<evidence type="ECO:0000259" key="2">
    <source>
        <dbReference type="SMART" id="SM00409"/>
    </source>
</evidence>
<dbReference type="PANTHER" id="PTHR21063">
    <property type="entry name" value="LFA-3"/>
    <property type="match status" value="1"/>
</dbReference>
<name>A0A9J8BHZ0_CYPCA</name>
<evidence type="ECO:0000256" key="1">
    <source>
        <dbReference type="SAM" id="Phobius"/>
    </source>
</evidence>
<feature type="domain" description="Immunoglobulin" evidence="2">
    <location>
        <begin position="354"/>
        <end position="455"/>
    </location>
</feature>
<keyword evidence="4" id="KW-1185">Reference proteome</keyword>
<evidence type="ECO:0000313" key="4">
    <source>
        <dbReference type="Proteomes" id="UP001108240"/>
    </source>
</evidence>
<dbReference type="Ensembl" id="ENSCCRT00000178935.1">
    <property type="protein sequence ID" value="ENSCCRP00000154076.1"/>
    <property type="gene ID" value="ENSCCRG00000024871.2"/>
</dbReference>
<accession>A0A9J8BHZ0</accession>
<dbReference type="Gene3D" id="2.60.40.10">
    <property type="entry name" value="Immunoglobulins"/>
    <property type="match status" value="6"/>
</dbReference>
<sequence>MEKVSVKEGDSLTLHTDVTEIQRIFFLMWMYGSQNIIIAKIDGKTQTVSLYDVDDGRFEDRLQLDNKTGSLSISDIRTKHSGDYHLKIISNETFLKTFSVTVHDVIFAGLENKKEGDSVTLHTGVTDSQKHDLIQWTFGPTNPDSLVAEMNIKIHEITLNSDDIYRGRFHLENQTGSLTIRDIRTSDAGVYQLQISNSKETLYKRFSVFVAVPDPGLSIGYIVLICLCVPLLVAVALGVMCYMLKYSKKRKEKKMMSVSEGNSITLNTGATEIQRDNEVLWMFGPQDTVIAQIYKKAGNISYTDDERFRDKLQLDHQTGDLTISDIRIPISGDYQMKITGSKAKNKRFKVIVREDTQKITEGEPVHLQTGVTELQEDEEILWMFEDAIIATVNRKSSDNSIYNVNNGKFKRRLRLDEQTGDLTIMNTKSTDSGVYELQIKSSNEVSYKKFNVLVCLNMLKHTVGDSVTLQTDVPELRNDGRILWKFSDKDILIAELNRANNQTLFYEGPDGRFRDRLQLNQQTGDLTIRNISRVHSDVYTLQITSGKKSTCKRFMVIVHEKTVSGVEGDSVTLNTDIEIQEDDLVLWMFGPEDCPIAKGETKEKISTYDYADGRFRGKLNLNYESGSLTITNTRTEHTGVYKLQVICSRETKYKTFRLTIRESERNTGFGPGQEGIPLVQK</sequence>
<keyword evidence="1" id="KW-0472">Membrane</keyword>
<dbReference type="InterPro" id="IPR013783">
    <property type="entry name" value="Ig-like_fold"/>
</dbReference>
<dbReference type="SMART" id="SM00409">
    <property type="entry name" value="IG"/>
    <property type="match status" value="6"/>
</dbReference>
<dbReference type="SUPFAM" id="SSF48726">
    <property type="entry name" value="Immunoglobulin"/>
    <property type="match status" value="6"/>
</dbReference>
<feature type="domain" description="Immunoglobulin" evidence="2">
    <location>
        <begin position="1"/>
        <end position="103"/>
    </location>
</feature>
<proteinExistence type="predicted"/>